<protein>
    <submittedName>
        <fullName evidence="2">Uncharacterized protein</fullName>
    </submittedName>
</protein>
<dbReference type="Proteomes" id="UP001140949">
    <property type="component" value="Unassembled WGS sequence"/>
</dbReference>
<keyword evidence="3" id="KW-1185">Reference proteome</keyword>
<dbReference type="AlphaFoldDB" id="A0AAX6EAJ6"/>
<comment type="caution">
    <text evidence="2">The sequence shown here is derived from an EMBL/GenBank/DDBJ whole genome shotgun (WGS) entry which is preliminary data.</text>
</comment>
<reference evidence="2" key="1">
    <citation type="journal article" date="2023" name="GigaByte">
        <title>Genome assembly of the bearded iris, Iris pallida Lam.</title>
        <authorList>
            <person name="Bruccoleri R.E."/>
            <person name="Oakeley E.J."/>
            <person name="Faust A.M.E."/>
            <person name="Altorfer M."/>
            <person name="Dessus-Babus S."/>
            <person name="Burckhardt D."/>
            <person name="Oertli M."/>
            <person name="Naumann U."/>
            <person name="Petersen F."/>
            <person name="Wong J."/>
        </authorList>
    </citation>
    <scope>NUCLEOTIDE SEQUENCE</scope>
    <source>
        <strain evidence="2">GSM-AAB239-AS_SAM_17_03QT</strain>
    </source>
</reference>
<reference evidence="2" key="2">
    <citation type="submission" date="2023-04" db="EMBL/GenBank/DDBJ databases">
        <authorList>
            <person name="Bruccoleri R.E."/>
            <person name="Oakeley E.J."/>
            <person name="Faust A.-M."/>
            <person name="Dessus-Babus S."/>
            <person name="Altorfer M."/>
            <person name="Burckhardt D."/>
            <person name="Oertli M."/>
            <person name="Naumann U."/>
            <person name="Petersen F."/>
            <person name="Wong J."/>
        </authorList>
    </citation>
    <scope>NUCLEOTIDE SEQUENCE</scope>
    <source>
        <strain evidence="2">GSM-AAB239-AS_SAM_17_03QT</strain>
        <tissue evidence="2">Leaf</tissue>
    </source>
</reference>
<feature type="compositionally biased region" description="Basic residues" evidence="1">
    <location>
        <begin position="1"/>
        <end position="11"/>
    </location>
</feature>
<evidence type="ECO:0000313" key="2">
    <source>
        <dbReference type="EMBL" id="KAJ6800960.1"/>
    </source>
</evidence>
<sequence>MGARRNWRRRSPPGSEEQSPVNFGEKGRDGPLVVLVVDTAGTSMDRVWVLNTAARGGAHDVDRPRLSLVLVEI</sequence>
<name>A0AAX6EAJ6_IRIPA</name>
<feature type="region of interest" description="Disordered" evidence="1">
    <location>
        <begin position="1"/>
        <end position="28"/>
    </location>
</feature>
<accession>A0AAX6EAJ6</accession>
<dbReference type="EMBL" id="JANAVB010038613">
    <property type="protein sequence ID" value="KAJ6800960.1"/>
    <property type="molecule type" value="Genomic_DNA"/>
</dbReference>
<gene>
    <name evidence="2" type="ORF">M6B38_200490</name>
</gene>
<evidence type="ECO:0000256" key="1">
    <source>
        <dbReference type="SAM" id="MobiDB-lite"/>
    </source>
</evidence>
<evidence type="ECO:0000313" key="3">
    <source>
        <dbReference type="Proteomes" id="UP001140949"/>
    </source>
</evidence>
<proteinExistence type="predicted"/>
<organism evidence="2 3">
    <name type="scientific">Iris pallida</name>
    <name type="common">Sweet iris</name>
    <dbReference type="NCBI Taxonomy" id="29817"/>
    <lineage>
        <taxon>Eukaryota</taxon>
        <taxon>Viridiplantae</taxon>
        <taxon>Streptophyta</taxon>
        <taxon>Embryophyta</taxon>
        <taxon>Tracheophyta</taxon>
        <taxon>Spermatophyta</taxon>
        <taxon>Magnoliopsida</taxon>
        <taxon>Liliopsida</taxon>
        <taxon>Asparagales</taxon>
        <taxon>Iridaceae</taxon>
        <taxon>Iridoideae</taxon>
        <taxon>Irideae</taxon>
        <taxon>Iris</taxon>
    </lineage>
</organism>